<keyword evidence="4" id="KW-1185">Reference proteome</keyword>
<dbReference type="InterPro" id="IPR036322">
    <property type="entry name" value="WD40_repeat_dom_sf"/>
</dbReference>
<dbReference type="PROSITE" id="PS01024">
    <property type="entry name" value="PR55_1"/>
    <property type="match status" value="1"/>
</dbReference>
<proteinExistence type="predicted"/>
<organism evidence="3 4">
    <name type="scientific">Protopolystoma xenopodis</name>
    <dbReference type="NCBI Taxonomy" id="117903"/>
    <lineage>
        <taxon>Eukaryota</taxon>
        <taxon>Metazoa</taxon>
        <taxon>Spiralia</taxon>
        <taxon>Lophotrochozoa</taxon>
        <taxon>Platyhelminthes</taxon>
        <taxon>Monogenea</taxon>
        <taxon>Polyopisthocotylea</taxon>
        <taxon>Polystomatidea</taxon>
        <taxon>Polystomatidae</taxon>
        <taxon>Protopolystoma</taxon>
    </lineage>
</organism>
<reference evidence="3" key="1">
    <citation type="submission" date="2018-11" db="EMBL/GenBank/DDBJ databases">
        <authorList>
            <consortium name="Pathogen Informatics"/>
        </authorList>
    </citation>
    <scope>NUCLEOTIDE SEQUENCE</scope>
</reference>
<evidence type="ECO:0000256" key="2">
    <source>
        <dbReference type="ARBA" id="ARBA00022737"/>
    </source>
</evidence>
<dbReference type="GO" id="GO:0019888">
    <property type="term" value="F:protein phosphatase regulator activity"/>
    <property type="evidence" value="ECO:0007669"/>
    <property type="project" value="InterPro"/>
</dbReference>
<dbReference type="SUPFAM" id="SSF50978">
    <property type="entry name" value="WD40 repeat-like"/>
    <property type="match status" value="1"/>
</dbReference>
<sequence>MNEYTVDPFTCISFDQTGEFLAAGDKGGHIVVFRCNAKLRKIYDIYCSFTSHESEFDYLKSLEIEEKINSITWLTKLNPSNHLLSTNDSILNELLLSLICIPCISYSIDNQD</sequence>
<dbReference type="EMBL" id="CAAALY010257002">
    <property type="protein sequence ID" value="VEL38139.1"/>
    <property type="molecule type" value="Genomic_DNA"/>
</dbReference>
<keyword evidence="2" id="KW-0677">Repeat</keyword>
<dbReference type="OrthoDB" id="6274823at2759"/>
<dbReference type="InterPro" id="IPR000009">
    <property type="entry name" value="PP2A_PR55"/>
</dbReference>
<dbReference type="PANTHER" id="PTHR11871">
    <property type="entry name" value="PROTEIN PHOSPHATASE PP2A REGULATORY SUBUNIT B"/>
    <property type="match status" value="1"/>
</dbReference>
<protein>
    <submittedName>
        <fullName evidence="3">Uncharacterized protein</fullName>
    </submittedName>
</protein>
<dbReference type="InterPro" id="IPR015943">
    <property type="entry name" value="WD40/YVTN_repeat-like_dom_sf"/>
</dbReference>
<evidence type="ECO:0000256" key="1">
    <source>
        <dbReference type="ARBA" id="ARBA00022574"/>
    </source>
</evidence>
<dbReference type="PRINTS" id="PR00600">
    <property type="entry name" value="PP2APR55"/>
</dbReference>
<dbReference type="AlphaFoldDB" id="A0A448XJF2"/>
<evidence type="ECO:0000313" key="3">
    <source>
        <dbReference type="EMBL" id="VEL38139.1"/>
    </source>
</evidence>
<accession>A0A448XJF2</accession>
<comment type="caution">
    <text evidence="3">The sequence shown here is derived from an EMBL/GenBank/DDBJ whole genome shotgun (WGS) entry which is preliminary data.</text>
</comment>
<dbReference type="InterPro" id="IPR018067">
    <property type="entry name" value="PP2A_PR55_CS"/>
</dbReference>
<name>A0A448XJF2_9PLAT</name>
<gene>
    <name evidence="3" type="ORF">PXEA_LOCUS31579</name>
</gene>
<dbReference type="Gene3D" id="2.130.10.10">
    <property type="entry name" value="YVTN repeat-like/Quinoprotein amine dehydrogenase"/>
    <property type="match status" value="1"/>
</dbReference>
<dbReference type="GO" id="GO:0000159">
    <property type="term" value="C:protein phosphatase type 2A complex"/>
    <property type="evidence" value="ECO:0007669"/>
    <property type="project" value="InterPro"/>
</dbReference>
<keyword evidence="1" id="KW-0853">WD repeat</keyword>
<evidence type="ECO:0000313" key="4">
    <source>
        <dbReference type="Proteomes" id="UP000784294"/>
    </source>
</evidence>
<dbReference type="Proteomes" id="UP000784294">
    <property type="component" value="Unassembled WGS sequence"/>
</dbReference>